<sequence length="768" mass="84272">MNDLLIPASSVETARKIVRSWATPRSNFIIVTPPLTDASPVIDKLLDEHFYDECGINGKLPAVARFRAGRVQSPETFVASIVSQWNAAGATFNPSNDIGADLANAVRLLRDAGRIPVLVIEAFHRAIRNLTWDVGTALRTLEHSLQLRTVVEMPVKLSTLRTRWAVQQDEPPFFASDFGQGHGTHVLGAYTDEEVARLAVAHGLSDWKGEAVLRLSGGIPDLAWWLAREIQDCSSLDDIMAFAERDAYDICHRFLKWLDGPDETSFTKALQTLHRGGTIKSLVVTLDRHDWAQFILNKKGQLRSGMLGMASLHKMKGEGSVMAYANQIPSSNLCRADAFVIEADSDGANTASPTHNDSSHDDSKDTVETIIVAATCWGVVHGGINSFNLEFCRALVANSPTSRRVICVVPTDESIREDFLGVEVIAIRAQGDQEFFDFDVNLVIDRLSKIANIRYVVGHDLKTGLFANELARRLYARSVVFCHMAYAAYYAMMRPSADSEKKEQEQRTVFAAADAVVAVGPKLIKHVKSILRTTTSRNRSFEYLPPLLSVDPVDEPRPIACITYIGRLGTGPELVKQGYLAVTAIGSALKAANLRDPIVKIIGGIEGAEEQEYKDLVVRQAGRLVSTHFLRFNEKRDDALAYIKDSSLVVMPSVHDGFGLVGWEAISLGIPLIISINTGLYEHLESIGLHIYVGAVDIRGGLSAPDLNDVDVLSAEILKKLADPEKSHADAATLLTRLRQQPTDAIAQFCRQMDETFDGGRATPLKVG</sequence>
<dbReference type="Gene3D" id="3.40.50.2000">
    <property type="entry name" value="Glycogen Phosphorylase B"/>
    <property type="match status" value="2"/>
</dbReference>
<protein>
    <submittedName>
        <fullName evidence="1">Uncharacterized protein</fullName>
    </submittedName>
</protein>
<gene>
    <name evidence="1" type="ORF">C3743_04910</name>
</gene>
<evidence type="ECO:0000313" key="2">
    <source>
        <dbReference type="Proteomes" id="UP000238655"/>
    </source>
</evidence>
<organism evidence="1 2">
    <name type="scientific">Burkholderia contaminans</name>
    <dbReference type="NCBI Taxonomy" id="488447"/>
    <lineage>
        <taxon>Bacteria</taxon>
        <taxon>Pseudomonadati</taxon>
        <taxon>Pseudomonadota</taxon>
        <taxon>Betaproteobacteria</taxon>
        <taxon>Burkholderiales</taxon>
        <taxon>Burkholderiaceae</taxon>
        <taxon>Burkholderia</taxon>
        <taxon>Burkholderia cepacia complex</taxon>
    </lineage>
</organism>
<evidence type="ECO:0000313" key="1">
    <source>
        <dbReference type="EMBL" id="POZ85874.1"/>
    </source>
</evidence>
<accession>A0A2S5E3H7</accession>
<proteinExistence type="predicted"/>
<name>A0A2S5E3H7_9BURK</name>
<dbReference type="SUPFAM" id="SSF53756">
    <property type="entry name" value="UDP-Glycosyltransferase/glycogen phosphorylase"/>
    <property type="match status" value="1"/>
</dbReference>
<dbReference type="AlphaFoldDB" id="A0A2S5E3H7"/>
<dbReference type="Proteomes" id="UP000238655">
    <property type="component" value="Chromosome 2"/>
</dbReference>
<dbReference type="EMBL" id="PQVP01000001">
    <property type="protein sequence ID" value="POZ85874.1"/>
    <property type="molecule type" value="Genomic_DNA"/>
</dbReference>
<comment type="caution">
    <text evidence="1">The sequence shown here is derived from an EMBL/GenBank/DDBJ whole genome shotgun (WGS) entry which is preliminary data.</text>
</comment>
<dbReference type="Pfam" id="PF20706">
    <property type="entry name" value="GT4-conflict"/>
    <property type="match status" value="1"/>
</dbReference>
<dbReference type="PANTHER" id="PTHR12526">
    <property type="entry name" value="GLYCOSYLTRANSFERASE"/>
    <property type="match status" value="1"/>
</dbReference>
<reference evidence="1 2" key="1">
    <citation type="submission" date="2018-01" db="EMBL/GenBank/DDBJ databases">
        <title>Successful Treatment of Persistent Burkholderia cepacia Bacteremia with Ceftazidime-Avibactam.</title>
        <authorList>
            <person name="Tamma P."/>
            <person name="Fan Y."/>
            <person name="Bergman Y."/>
            <person name="Sick-Samuels A."/>
            <person name="Hsu A."/>
            <person name="Timp W."/>
            <person name="Simner P."/>
        </authorList>
    </citation>
    <scope>NUCLEOTIDE SEQUENCE [LARGE SCALE GENOMIC DNA]</scope>
    <source>
        <strain evidence="1 2">170816</strain>
    </source>
</reference>
<dbReference type="RefSeq" id="WP_089463191.1">
    <property type="nucleotide sequence ID" value="NZ_CM009576.1"/>
</dbReference>